<reference evidence="7 8" key="1">
    <citation type="submission" date="2016-10" db="EMBL/GenBank/DDBJ databases">
        <authorList>
            <person name="de Groot N.N."/>
        </authorList>
    </citation>
    <scope>NUCLEOTIDE SEQUENCE [LARGE SCALE GENOMIC DNA]</scope>
    <source>
        <strain evidence="7 8">47C3B</strain>
    </source>
</reference>
<dbReference type="EMBL" id="FNAI01000001">
    <property type="protein sequence ID" value="SDD39921.1"/>
    <property type="molecule type" value="Genomic_DNA"/>
</dbReference>
<gene>
    <name evidence="7" type="ORF">SAMN05216464_101627</name>
</gene>
<name>A0A1G6UF95_9SPHI</name>
<feature type="transmembrane region" description="Helical" evidence="6">
    <location>
        <begin position="175"/>
        <end position="194"/>
    </location>
</feature>
<feature type="transmembrane region" description="Helical" evidence="6">
    <location>
        <begin position="285"/>
        <end position="309"/>
    </location>
</feature>
<organism evidence="7 8">
    <name type="scientific">Mucilaginibacter pineti</name>
    <dbReference type="NCBI Taxonomy" id="1391627"/>
    <lineage>
        <taxon>Bacteria</taxon>
        <taxon>Pseudomonadati</taxon>
        <taxon>Bacteroidota</taxon>
        <taxon>Sphingobacteriia</taxon>
        <taxon>Sphingobacteriales</taxon>
        <taxon>Sphingobacteriaceae</taxon>
        <taxon>Mucilaginibacter</taxon>
    </lineage>
</organism>
<keyword evidence="5 6" id="KW-0472">Membrane</keyword>
<proteinExistence type="predicted"/>
<feature type="transmembrane region" description="Helical" evidence="6">
    <location>
        <begin position="142"/>
        <end position="163"/>
    </location>
</feature>
<keyword evidence="8" id="KW-1185">Reference proteome</keyword>
<dbReference type="RefSeq" id="WP_091144086.1">
    <property type="nucleotide sequence ID" value="NZ_FNAI01000001.1"/>
</dbReference>
<sequence length="453" mass="50042">MLQALQINLVRFINKGHERTVKAKKNIVKSVFLKGGSLAISLILMPLTINYVNPTQYGIWLTLSSVIAWAAFFDIGMGNGLKNKLAAAIALGDMSRARSYVTTTYFMLVVISVFMFVAFFFVNPLINWPRILNIQPGAYPNIARLVFMVFSFFCCQFVIQLINTVLMANQEPAKCAVLNIIGQLLMLGAIVVLIKFKQGSLADLIIVMTGAPVLVMAIGSAWYYKGSYRNIAPQLSALNFKYAKDLLLTGSAFFFIQIGALVLYETDNIVITQLFGPSEVTTFNAAFKLFSVILLFFLIIITPFWSAFTEAFVKDDLEWIKASLLNIKKIWMVLSAGTILLLIVSPWIYKAWLGKSVSVPFSLSVSMCIYTIASIWQTIHVHLLNGVGKVKLQLYLVSGSAIVNIPLAILLGKTFGLAGVTMANTILFIVMGGIFWLQGDKIINKTATGIFNA</sequence>
<feature type="transmembrane region" description="Helical" evidence="6">
    <location>
        <begin position="245"/>
        <end position="265"/>
    </location>
</feature>
<dbReference type="InterPro" id="IPR050833">
    <property type="entry name" value="Poly_Biosynth_Transport"/>
</dbReference>
<dbReference type="OrthoDB" id="512217at2"/>
<keyword evidence="2" id="KW-1003">Cell membrane</keyword>
<feature type="transmembrane region" description="Helical" evidence="6">
    <location>
        <begin position="392"/>
        <end position="411"/>
    </location>
</feature>
<evidence type="ECO:0000313" key="7">
    <source>
        <dbReference type="EMBL" id="SDD39921.1"/>
    </source>
</evidence>
<evidence type="ECO:0000256" key="1">
    <source>
        <dbReference type="ARBA" id="ARBA00004651"/>
    </source>
</evidence>
<keyword evidence="4 6" id="KW-1133">Transmembrane helix</keyword>
<dbReference type="PANTHER" id="PTHR30250">
    <property type="entry name" value="PST FAMILY PREDICTED COLANIC ACID TRANSPORTER"/>
    <property type="match status" value="1"/>
</dbReference>
<dbReference type="Pfam" id="PF01943">
    <property type="entry name" value="Polysacc_synt"/>
    <property type="match status" value="1"/>
</dbReference>
<evidence type="ECO:0000256" key="4">
    <source>
        <dbReference type="ARBA" id="ARBA00022989"/>
    </source>
</evidence>
<evidence type="ECO:0000256" key="2">
    <source>
        <dbReference type="ARBA" id="ARBA00022475"/>
    </source>
</evidence>
<feature type="transmembrane region" description="Helical" evidence="6">
    <location>
        <begin position="31"/>
        <end position="51"/>
    </location>
</feature>
<feature type="transmembrane region" description="Helical" evidence="6">
    <location>
        <begin position="361"/>
        <end position="380"/>
    </location>
</feature>
<dbReference type="Proteomes" id="UP000199072">
    <property type="component" value="Unassembled WGS sequence"/>
</dbReference>
<evidence type="ECO:0000256" key="5">
    <source>
        <dbReference type="ARBA" id="ARBA00023136"/>
    </source>
</evidence>
<evidence type="ECO:0000256" key="6">
    <source>
        <dbReference type="SAM" id="Phobius"/>
    </source>
</evidence>
<comment type="subcellular location">
    <subcellularLocation>
        <location evidence="1">Cell membrane</location>
        <topology evidence="1">Multi-pass membrane protein</topology>
    </subcellularLocation>
</comment>
<feature type="transmembrane region" description="Helical" evidence="6">
    <location>
        <begin position="330"/>
        <end position="349"/>
    </location>
</feature>
<accession>A0A1G6UF95</accession>
<feature type="transmembrane region" description="Helical" evidence="6">
    <location>
        <begin position="57"/>
        <end position="78"/>
    </location>
</feature>
<dbReference type="InterPro" id="IPR002797">
    <property type="entry name" value="Polysacc_synth"/>
</dbReference>
<evidence type="ECO:0000313" key="8">
    <source>
        <dbReference type="Proteomes" id="UP000199072"/>
    </source>
</evidence>
<dbReference type="PANTHER" id="PTHR30250:SF11">
    <property type="entry name" value="O-ANTIGEN TRANSPORTER-RELATED"/>
    <property type="match status" value="1"/>
</dbReference>
<evidence type="ECO:0000256" key="3">
    <source>
        <dbReference type="ARBA" id="ARBA00022692"/>
    </source>
</evidence>
<dbReference type="AlphaFoldDB" id="A0A1G6UF95"/>
<keyword evidence="3 6" id="KW-0812">Transmembrane</keyword>
<feature type="transmembrane region" description="Helical" evidence="6">
    <location>
        <begin position="200"/>
        <end position="224"/>
    </location>
</feature>
<dbReference type="STRING" id="1391627.SAMN05216464_101627"/>
<feature type="transmembrane region" description="Helical" evidence="6">
    <location>
        <begin position="417"/>
        <end position="437"/>
    </location>
</feature>
<dbReference type="GO" id="GO:0005886">
    <property type="term" value="C:plasma membrane"/>
    <property type="evidence" value="ECO:0007669"/>
    <property type="project" value="UniProtKB-SubCell"/>
</dbReference>
<feature type="transmembrane region" description="Helical" evidence="6">
    <location>
        <begin position="99"/>
        <end position="122"/>
    </location>
</feature>
<protein>
    <submittedName>
        <fullName evidence="7">Membrane protein involved in the export of O-antigen and teichoic acid</fullName>
    </submittedName>
</protein>